<keyword evidence="1" id="KW-1133">Transmembrane helix</keyword>
<reference evidence="2" key="1">
    <citation type="journal article" date="2011" name="PLoS Biol.">
        <title>Gene gain and loss during evolution of obligate parasitism in the white rust pathogen of Arabidopsis thaliana.</title>
        <authorList>
            <person name="Kemen E."/>
            <person name="Gardiner A."/>
            <person name="Schultz-Larsen T."/>
            <person name="Kemen A.C."/>
            <person name="Balmuth A.L."/>
            <person name="Robert-Seilaniantz A."/>
            <person name="Bailey K."/>
            <person name="Holub E."/>
            <person name="Studholme D.J."/>
            <person name="Maclean D."/>
            <person name="Jones J.D."/>
        </authorList>
    </citation>
    <scope>NUCLEOTIDE SEQUENCE</scope>
</reference>
<name>F0WQA9_9STRA</name>
<reference evidence="2" key="2">
    <citation type="submission" date="2011-02" db="EMBL/GenBank/DDBJ databases">
        <authorList>
            <person name="MacLean D."/>
        </authorList>
    </citation>
    <scope>NUCLEOTIDE SEQUENCE</scope>
</reference>
<dbReference type="HOGENOM" id="CLU_1126195_0_0_1"/>
<evidence type="ECO:0000256" key="1">
    <source>
        <dbReference type="SAM" id="Phobius"/>
    </source>
</evidence>
<proteinExistence type="predicted"/>
<dbReference type="PANTHER" id="PTHR35465">
    <property type="entry name" value="CAVEOLIN-1 PROTEIN"/>
    <property type="match status" value="1"/>
</dbReference>
<protein>
    <submittedName>
        <fullName evidence="2">AlNc14C197G8590 protein</fullName>
    </submittedName>
</protein>
<dbReference type="AlphaFoldDB" id="F0WQA9"/>
<keyword evidence="1" id="KW-0812">Transmembrane</keyword>
<keyword evidence="1" id="KW-0472">Membrane</keyword>
<organism evidence="2">
    <name type="scientific">Albugo laibachii Nc14</name>
    <dbReference type="NCBI Taxonomy" id="890382"/>
    <lineage>
        <taxon>Eukaryota</taxon>
        <taxon>Sar</taxon>
        <taxon>Stramenopiles</taxon>
        <taxon>Oomycota</taxon>
        <taxon>Peronosporomycetes</taxon>
        <taxon>Albuginales</taxon>
        <taxon>Albuginaceae</taxon>
        <taxon>Albugo</taxon>
    </lineage>
</organism>
<gene>
    <name evidence="2" type="primary">AlNc14C197G8590</name>
    <name evidence="2" type="ORF">ALNC14_096610</name>
</gene>
<dbReference type="EMBL" id="FR824242">
    <property type="protein sequence ID" value="CCA23517.1"/>
    <property type="molecule type" value="Genomic_DNA"/>
</dbReference>
<evidence type="ECO:0000313" key="2">
    <source>
        <dbReference type="EMBL" id="CCA23517.1"/>
    </source>
</evidence>
<feature type="transmembrane region" description="Helical" evidence="1">
    <location>
        <begin position="176"/>
        <end position="203"/>
    </location>
</feature>
<sequence>MSRAISQIVCLINIIKLWNGSSQRAVQSNDIRVSTFRIDSDVLAKRTHLKDSIAGEVNLYPNQVVRAERYQFNDTVLYHLTYLDPSKVYIVKISYPASIPSSFHLEKIDSYMEPSLSNIRGRRLNTEIFPVTFEGTDSAKGLVQKDVLIHIMREGVLPIGGKGPTYCIYDIALDELLFGFLPFATIYLIIWAVFLLLLLRVFVWNHVLRKITLKTDDKILAKKISTQPKGINTHQSKDPYQNGTKDQ</sequence>
<dbReference type="PANTHER" id="PTHR35465:SF1">
    <property type="entry name" value="PHOSPHATIDYLINOSITOL-GLYCAN BIOSYNTHESIS CLASS X PROTEIN"/>
    <property type="match status" value="1"/>
</dbReference>
<accession>F0WQA9</accession>